<proteinExistence type="predicted"/>
<evidence type="ECO:0008006" key="4">
    <source>
        <dbReference type="Google" id="ProtNLM"/>
    </source>
</evidence>
<dbReference type="Gene3D" id="1.50.10.20">
    <property type="match status" value="1"/>
</dbReference>
<keyword evidence="1" id="KW-0472">Membrane</keyword>
<organism evidence="2 3">
    <name type="scientific">Actinomadura chokoriensis</name>
    <dbReference type="NCBI Taxonomy" id="454156"/>
    <lineage>
        <taxon>Bacteria</taxon>
        <taxon>Bacillati</taxon>
        <taxon>Actinomycetota</taxon>
        <taxon>Actinomycetes</taxon>
        <taxon>Streptosporangiales</taxon>
        <taxon>Thermomonosporaceae</taxon>
        <taxon>Actinomadura</taxon>
    </lineage>
</organism>
<comment type="caution">
    <text evidence="2">The sequence shown here is derived from an EMBL/GenBank/DDBJ whole genome shotgun (WGS) entry which is preliminary data.</text>
</comment>
<evidence type="ECO:0000256" key="1">
    <source>
        <dbReference type="SAM" id="Phobius"/>
    </source>
</evidence>
<evidence type="ECO:0000313" key="2">
    <source>
        <dbReference type="EMBL" id="MFA1555901.1"/>
    </source>
</evidence>
<dbReference type="Proteomes" id="UP001569904">
    <property type="component" value="Unassembled WGS sequence"/>
</dbReference>
<dbReference type="EMBL" id="JAXCEH010000012">
    <property type="protein sequence ID" value="MFA1555901.1"/>
    <property type="molecule type" value="Genomic_DNA"/>
</dbReference>
<reference evidence="2 3" key="1">
    <citation type="submission" date="2023-11" db="EMBL/GenBank/DDBJ databases">
        <title>Actinomadura monticuli sp. nov., isolated from volcanic ash.</title>
        <authorList>
            <person name="Lee S.D."/>
            <person name="Yang H."/>
            <person name="Kim I.S."/>
        </authorList>
    </citation>
    <scope>NUCLEOTIDE SEQUENCE [LARGE SCALE GENOMIC DNA]</scope>
    <source>
        <strain evidence="2 3">DSM 45346</strain>
    </source>
</reference>
<feature type="transmembrane region" description="Helical" evidence="1">
    <location>
        <begin position="298"/>
        <end position="318"/>
    </location>
</feature>
<evidence type="ECO:0000313" key="3">
    <source>
        <dbReference type="Proteomes" id="UP001569904"/>
    </source>
</evidence>
<gene>
    <name evidence="2" type="ORF">SM436_19610</name>
</gene>
<protein>
    <recommendedName>
        <fullName evidence="4">Squalene cyclase C-terminal domain-containing protein</fullName>
    </recommendedName>
</protein>
<feature type="transmembrane region" description="Helical" evidence="1">
    <location>
        <begin position="324"/>
        <end position="344"/>
    </location>
</feature>
<keyword evidence="1" id="KW-0812">Transmembrane</keyword>
<accession>A0ABV4QZN8</accession>
<sequence length="354" mass="39379">MDEVASAIRRGLLWLERDQERDGHWSDSEGLSRLSATAHAVRAFVACGFETDHNVVRRAVAWLMRPEVAAGTSHYFWRLGPLSELYRSGVPESLIEHDLRVLRTAIEDGVRLDRRLNYPAFLLDCLANLDQGADRDERYVDQLRDLLAMGEVDITPGIWAYVALERVGAVEGASLDLEKVARSLRESNGCYHLNGSVAETSYFVLNCARSDVLSADPELLPVLDGAARWLISRQITRTGSWPTEQPLYNGSPQAPAYYTALACRALSAYLQRYRPRSLAQTALPDWSFRRRVTMITRYASATILGCLTMTAAGLFLPSGGAGRLVTTSGIMGTALSAIAFFWEARDRFGRHGHR</sequence>
<dbReference type="InterPro" id="IPR008930">
    <property type="entry name" value="Terpenoid_cyclase/PrenylTrfase"/>
</dbReference>
<dbReference type="SUPFAM" id="SSF48239">
    <property type="entry name" value="Terpenoid cyclases/Protein prenyltransferases"/>
    <property type="match status" value="2"/>
</dbReference>
<name>A0ABV4QZN8_9ACTN</name>
<dbReference type="RefSeq" id="WP_371942620.1">
    <property type="nucleotide sequence ID" value="NZ_JAXCEH010000012.1"/>
</dbReference>
<keyword evidence="1" id="KW-1133">Transmembrane helix</keyword>
<keyword evidence="3" id="KW-1185">Reference proteome</keyword>